<dbReference type="InterPro" id="IPR036761">
    <property type="entry name" value="TTHA0802/YceI-like_sf"/>
</dbReference>
<dbReference type="PANTHER" id="PTHR34406">
    <property type="entry name" value="PROTEIN YCEI"/>
    <property type="match status" value="1"/>
</dbReference>
<evidence type="ECO:0000259" key="2">
    <source>
        <dbReference type="SMART" id="SM00867"/>
    </source>
</evidence>
<dbReference type="Proteomes" id="UP000290588">
    <property type="component" value="Unassembled WGS sequence"/>
</dbReference>
<dbReference type="AlphaFoldDB" id="A0A347U4Q1"/>
<feature type="signal peptide" evidence="1">
    <location>
        <begin position="1"/>
        <end position="20"/>
    </location>
</feature>
<evidence type="ECO:0000313" key="5">
    <source>
        <dbReference type="Proteomes" id="UP000262582"/>
    </source>
</evidence>
<reference evidence="3 5" key="2">
    <citation type="submission" date="2018-08" db="EMBL/GenBank/DDBJ databases">
        <title>Complete genome of the Arcobacter ellisii type strain LMG 26155.</title>
        <authorList>
            <person name="Miller W.G."/>
            <person name="Yee E."/>
            <person name="Bono J.L."/>
        </authorList>
    </citation>
    <scope>NUCLEOTIDE SEQUENCE [LARGE SCALE GENOMIC DNA]</scope>
    <source>
        <strain evidence="3 5">LMG 26155</strain>
    </source>
</reference>
<gene>
    <name evidence="3" type="ORF">AELL_0122</name>
    <name evidence="4" type="ORF">CP962_01040</name>
</gene>
<name>A0A347U4Q1_9BACT</name>
<dbReference type="SMART" id="SM00867">
    <property type="entry name" value="YceI"/>
    <property type="match status" value="1"/>
</dbReference>
<dbReference type="PANTHER" id="PTHR34406:SF1">
    <property type="entry name" value="PROTEIN YCEI"/>
    <property type="match status" value="1"/>
</dbReference>
<dbReference type="KEGG" id="aell:AELL_0122"/>
<feature type="domain" description="Lipid/polyisoprenoid-binding YceI-like" evidence="2">
    <location>
        <begin position="22"/>
        <end position="190"/>
    </location>
</feature>
<evidence type="ECO:0000256" key="1">
    <source>
        <dbReference type="SAM" id="SignalP"/>
    </source>
</evidence>
<sequence>MNFVTKVTSALILSMGFANAAIYDVDASHTNVGFTVKHMMITNVNGNFATYDANIDFDPATKTFKTFSATVETNSINTGIEKRDDHLRSEDFFASEKFPKMTFEMTSYKADGDDGEMKGNLTIRGITKPVTLKVEDIGTIKDFKNQNRVGFSLKGKINRMDYDLKWNKALELGGVAVAEEVKITVEVEAVEK</sequence>
<dbReference type="InterPro" id="IPR007372">
    <property type="entry name" value="Lipid/polyisoprenoid-bd_YceI"/>
</dbReference>
<dbReference type="Proteomes" id="UP000262582">
    <property type="component" value="Chromosome"/>
</dbReference>
<evidence type="ECO:0000313" key="6">
    <source>
        <dbReference type="Proteomes" id="UP000290588"/>
    </source>
</evidence>
<protein>
    <submittedName>
        <fullName evidence="4">Polyisoprenoid-binding protein</fullName>
    </submittedName>
    <submittedName>
        <fullName evidence="3">YceI-like domain-containing periplasmic protein</fullName>
    </submittedName>
</protein>
<reference evidence="4 6" key="1">
    <citation type="submission" date="2017-09" db="EMBL/GenBank/DDBJ databases">
        <title>Genomics of the genus Arcobacter.</title>
        <authorList>
            <person name="Perez-Cataluna A."/>
            <person name="Figueras M.J."/>
            <person name="Salas-Masso N."/>
        </authorList>
    </citation>
    <scope>NUCLEOTIDE SEQUENCE [LARGE SCALE GENOMIC DNA]</scope>
    <source>
        <strain evidence="4 6">CECT 7837</strain>
    </source>
</reference>
<keyword evidence="1" id="KW-0732">Signal</keyword>
<dbReference type="RefSeq" id="WP_118916079.1">
    <property type="nucleotide sequence ID" value="NZ_CP032097.1"/>
</dbReference>
<keyword evidence="5" id="KW-1185">Reference proteome</keyword>
<dbReference type="SUPFAM" id="SSF101874">
    <property type="entry name" value="YceI-like"/>
    <property type="match status" value="1"/>
</dbReference>
<evidence type="ECO:0000313" key="4">
    <source>
        <dbReference type="EMBL" id="RXI33022.1"/>
    </source>
</evidence>
<dbReference type="OrthoDB" id="9811006at2"/>
<dbReference type="Pfam" id="PF04264">
    <property type="entry name" value="YceI"/>
    <property type="match status" value="1"/>
</dbReference>
<dbReference type="Gene3D" id="2.40.128.110">
    <property type="entry name" value="Lipid/polyisoprenoid-binding, YceI-like"/>
    <property type="match status" value="1"/>
</dbReference>
<accession>A0A347U4Q1</accession>
<feature type="chain" id="PRO_5044584688" evidence="1">
    <location>
        <begin position="21"/>
        <end position="192"/>
    </location>
</feature>
<proteinExistence type="predicted"/>
<dbReference type="EMBL" id="CP032097">
    <property type="protein sequence ID" value="AXX93829.1"/>
    <property type="molecule type" value="Genomic_DNA"/>
</dbReference>
<dbReference type="EMBL" id="NXIG01000001">
    <property type="protein sequence ID" value="RXI33022.1"/>
    <property type="molecule type" value="Genomic_DNA"/>
</dbReference>
<evidence type="ECO:0000313" key="3">
    <source>
        <dbReference type="EMBL" id="AXX93829.1"/>
    </source>
</evidence>
<organism evidence="4 6">
    <name type="scientific">Arcobacter ellisii</name>
    <dbReference type="NCBI Taxonomy" id="913109"/>
    <lineage>
        <taxon>Bacteria</taxon>
        <taxon>Pseudomonadati</taxon>
        <taxon>Campylobacterota</taxon>
        <taxon>Epsilonproteobacteria</taxon>
        <taxon>Campylobacterales</taxon>
        <taxon>Arcobacteraceae</taxon>
        <taxon>Arcobacter</taxon>
    </lineage>
</organism>